<keyword evidence="2" id="KW-1185">Reference proteome</keyword>
<dbReference type="EMBL" id="CP018866">
    <property type="protein sequence ID" value="AST92742.1"/>
    <property type="molecule type" value="Genomic_DNA"/>
</dbReference>
<dbReference type="Proteomes" id="UP000215224">
    <property type="component" value="Chromosome"/>
</dbReference>
<dbReference type="InterPro" id="IPR050696">
    <property type="entry name" value="FtsA/MreB"/>
</dbReference>
<dbReference type="InterPro" id="IPR005883">
    <property type="entry name" value="PilM"/>
</dbReference>
<evidence type="ECO:0008006" key="3">
    <source>
        <dbReference type="Google" id="ProtNLM"/>
    </source>
</evidence>
<dbReference type="PANTHER" id="PTHR32432">
    <property type="entry name" value="CELL DIVISION PROTEIN FTSA-RELATED"/>
    <property type="match status" value="1"/>
</dbReference>
<sequence>MDLSFLPSKNNYINLIIRDHCIRLVELKSTNPLQVKKYHERFLPPNIIKDGKIEDVTTLKIILEQCVDEWGLKRKQVRFVVPDSVLVMRKLSIPADIMDDEIIGYLYLELGSTIHLPFEDPVFDVHVLNRSEKTDIILFAVPEEVVASYSSLLEDVKLKPVTADISPLSLYRLYYENGQRNEHEHLLVVHFDVTGITLSIFVRHVPMLVRTVALTPDLKHWEVSEGNSRLQWSGDIVQFNLFVEDFITEVERVMGFFQYSMHQGNERVQKILLYGDHPNLPLVTTKLKEKLEVKIDTIEQAIEKIDGDTLPNSYYLALGLALKEGR</sequence>
<evidence type="ECO:0000313" key="1">
    <source>
        <dbReference type="EMBL" id="AST92742.1"/>
    </source>
</evidence>
<proteinExistence type="predicted"/>
<dbReference type="AlphaFoldDB" id="A0A223KTB6"/>
<dbReference type="KEGG" id="bcoh:BC6307_16335"/>
<name>A0A223KTB6_9BACI</name>
<dbReference type="Pfam" id="PF11104">
    <property type="entry name" value="PilM_2"/>
    <property type="match status" value="1"/>
</dbReference>
<dbReference type="STRING" id="1314751.GCA_001591425_01577"/>
<dbReference type="Gene3D" id="3.30.420.40">
    <property type="match status" value="2"/>
</dbReference>
<dbReference type="RefSeq" id="WP_066414376.1">
    <property type="nucleotide sequence ID" value="NZ_CP018866.1"/>
</dbReference>
<accession>A0A223KTB6</accession>
<evidence type="ECO:0000313" key="2">
    <source>
        <dbReference type="Proteomes" id="UP000215224"/>
    </source>
</evidence>
<gene>
    <name evidence="1" type="ORF">BC6307_16335</name>
</gene>
<dbReference type="Gene3D" id="3.30.1490.300">
    <property type="match status" value="1"/>
</dbReference>
<organism evidence="1 2">
    <name type="scientific">Sutcliffiella cohnii</name>
    <dbReference type="NCBI Taxonomy" id="33932"/>
    <lineage>
        <taxon>Bacteria</taxon>
        <taxon>Bacillati</taxon>
        <taxon>Bacillota</taxon>
        <taxon>Bacilli</taxon>
        <taxon>Bacillales</taxon>
        <taxon>Bacillaceae</taxon>
        <taxon>Sutcliffiella</taxon>
    </lineage>
</organism>
<reference evidence="1 2" key="1">
    <citation type="submission" date="2016-12" db="EMBL/GenBank/DDBJ databases">
        <title>The whole genome sequencing and assembly of Bacillus cohnii DSM 6307T strain.</title>
        <authorList>
            <person name="Lee Y.-J."/>
            <person name="Yi H."/>
            <person name="Bahn Y.-S."/>
            <person name="Kim J.F."/>
            <person name="Lee D.-W."/>
        </authorList>
    </citation>
    <scope>NUCLEOTIDE SEQUENCE [LARGE SCALE GENOMIC DNA]</scope>
    <source>
        <strain evidence="1 2">DSM 6307</strain>
    </source>
</reference>
<protein>
    <recommendedName>
        <fullName evidence="3">Pilus assembly protein PilM</fullName>
    </recommendedName>
</protein>
<dbReference type="PANTHER" id="PTHR32432:SF3">
    <property type="entry name" value="ETHANOLAMINE UTILIZATION PROTEIN EUTJ"/>
    <property type="match status" value="1"/>
</dbReference>